<keyword evidence="1" id="KW-0812">Transmembrane</keyword>
<gene>
    <name evidence="2" type="ORF">SRT_00450</name>
</gene>
<keyword evidence="1" id="KW-1133">Transmembrane helix</keyword>
<keyword evidence="1" id="KW-0472">Membrane</keyword>
<dbReference type="RefSeq" id="WP_161939999.1">
    <property type="nucleotide sequence ID" value="NZ_AP014612.1"/>
</dbReference>
<reference evidence="2 3" key="1">
    <citation type="journal article" date="2016" name="Microbiol. Immunol.">
        <title>Complete genome sequence of Streptococcus troglodytae TKU31 isolated from the oral cavity of a chimpanzee (Pan troglodytes).</title>
        <authorList>
            <person name="Okamoto M."/>
            <person name="Naito M."/>
            <person name="Miyanohara M."/>
            <person name="Imai S."/>
            <person name="Nomura Y."/>
            <person name="Saito W."/>
            <person name="Momoi Y."/>
            <person name="Takada K."/>
            <person name="Miyabe-Nishiwaki T."/>
            <person name="Tomonaga M."/>
            <person name="Hanada N."/>
        </authorList>
    </citation>
    <scope>NUCLEOTIDE SEQUENCE [LARGE SCALE GENOMIC DNA]</scope>
    <source>
        <strain evidence="3">TKU 31</strain>
    </source>
</reference>
<keyword evidence="3" id="KW-1185">Reference proteome</keyword>
<evidence type="ECO:0000313" key="3">
    <source>
        <dbReference type="Proteomes" id="UP000217758"/>
    </source>
</evidence>
<name>A0A1L7LGM4_9STRE</name>
<sequence>MAFIKKKEVEQFRVFALELNSFVEDPFKQEYSEAITPELAAILGGVGTGVLGISTIFTWLSGMSGAQIMAALASFGFGGAVGGIATLTASVAVPVVLVAGGFYTVANQRKLKQELIKLFRFVKNLEPKLVDDERSKVQELLKSIDLTMVELGKRYKISKVK</sequence>
<feature type="transmembrane region" description="Helical" evidence="1">
    <location>
        <begin position="39"/>
        <end position="60"/>
    </location>
</feature>
<dbReference type="EMBL" id="AP014612">
    <property type="protein sequence ID" value="BAQ23306.1"/>
    <property type="molecule type" value="Genomic_DNA"/>
</dbReference>
<organism evidence="2 3">
    <name type="scientific">Streptococcus troglodytae</name>
    <dbReference type="NCBI Taxonomy" id="1111760"/>
    <lineage>
        <taxon>Bacteria</taxon>
        <taxon>Bacillati</taxon>
        <taxon>Bacillota</taxon>
        <taxon>Bacilli</taxon>
        <taxon>Lactobacillales</taxon>
        <taxon>Streptococcaceae</taxon>
        <taxon>Streptococcus</taxon>
    </lineage>
</organism>
<dbReference type="Proteomes" id="UP000217758">
    <property type="component" value="Chromosome"/>
</dbReference>
<feature type="transmembrane region" description="Helical" evidence="1">
    <location>
        <begin position="80"/>
        <end position="105"/>
    </location>
</feature>
<evidence type="ECO:0000313" key="2">
    <source>
        <dbReference type="EMBL" id="BAQ23306.1"/>
    </source>
</evidence>
<proteinExistence type="predicted"/>
<accession>A0A1L7LGM4</accession>
<evidence type="ECO:0000256" key="1">
    <source>
        <dbReference type="SAM" id="Phobius"/>
    </source>
</evidence>
<dbReference type="AlphaFoldDB" id="A0A1L7LGM4"/>
<protein>
    <submittedName>
        <fullName evidence="2">Uncharacterized protein</fullName>
    </submittedName>
</protein>
<dbReference type="KEGG" id="strg:SRT_00450"/>